<dbReference type="GO" id="GO:0080120">
    <property type="term" value="P:CAAX-box protein maturation"/>
    <property type="evidence" value="ECO:0007669"/>
    <property type="project" value="UniProtKB-ARBA"/>
</dbReference>
<sequence length="393" mass="43361">MRVPDTKVISPIRAFFATANRGHSPWWSWLAIAWFALMLWFYGQMIFGVLMGVVMLFSDPAALQNMAEQAGTNASGDSTQMAVFLIIALSFLSFLLFVLRSQFSGISRRIANIIAATGALISFVLLIYILKVGNDPDSAAMLNQLMGDSPAIYALVLMMFPPMAIGLVLGVKFVQKRPVLSLLTAHRRFRWRRLVFAAILVWAIAAVATWIGHVTGASPVRFVFDPKRFWVFLPVTLLLIPLQSATEEIMLRGFATQGMGQYIKNPWVVFFITSAAFASLHLGNPEVAETIKEHSMLTAIGGYFMFGMFASLMVWIDGGLEAAIGMHVANNVFAAAVVGYESSALPTPTIFKIGLDTSLDNLTVFISMSLVCLILYLTRKPVQPQARLEDIFE</sequence>
<protein>
    <submittedName>
        <fullName evidence="3">CPBP family intramembrane metalloprotease</fullName>
    </submittedName>
</protein>
<keyword evidence="3" id="KW-0378">Hydrolase</keyword>
<dbReference type="GO" id="GO:0008237">
    <property type="term" value="F:metallopeptidase activity"/>
    <property type="evidence" value="ECO:0007669"/>
    <property type="project" value="UniProtKB-KW"/>
</dbReference>
<gene>
    <name evidence="3" type="ORF">ENK01_00570</name>
</gene>
<proteinExistence type="predicted"/>
<feature type="transmembrane region" description="Helical" evidence="1">
    <location>
        <begin position="323"/>
        <end position="342"/>
    </location>
</feature>
<evidence type="ECO:0000259" key="2">
    <source>
        <dbReference type="Pfam" id="PF02517"/>
    </source>
</evidence>
<dbReference type="Pfam" id="PF02517">
    <property type="entry name" value="Rce1-like"/>
    <property type="match status" value="1"/>
</dbReference>
<dbReference type="PANTHER" id="PTHR39430">
    <property type="entry name" value="MEMBRANE-ASSOCIATED PROTEASE-RELATED"/>
    <property type="match status" value="1"/>
</dbReference>
<reference evidence="3" key="1">
    <citation type="journal article" date="2020" name="mSystems">
        <title>Genome- and Community-Level Interaction Insights into Carbon Utilization and Element Cycling Functions of Hydrothermarchaeota in Hydrothermal Sediment.</title>
        <authorList>
            <person name="Zhou Z."/>
            <person name="Liu Y."/>
            <person name="Xu W."/>
            <person name="Pan J."/>
            <person name="Luo Z.H."/>
            <person name="Li M."/>
        </authorList>
    </citation>
    <scope>NUCLEOTIDE SEQUENCE [LARGE SCALE GENOMIC DNA]</scope>
    <source>
        <strain evidence="3">HyVt-538</strain>
    </source>
</reference>
<feature type="transmembrane region" description="Helical" evidence="1">
    <location>
        <begin position="229"/>
        <end position="246"/>
    </location>
</feature>
<accession>A0A7V5U0V2</accession>
<dbReference type="EMBL" id="DROP01000040">
    <property type="protein sequence ID" value="HHI88420.1"/>
    <property type="molecule type" value="Genomic_DNA"/>
</dbReference>
<feature type="transmembrane region" description="Helical" evidence="1">
    <location>
        <begin position="29"/>
        <end position="58"/>
    </location>
</feature>
<evidence type="ECO:0000313" key="3">
    <source>
        <dbReference type="EMBL" id="HHI88420.1"/>
    </source>
</evidence>
<organism evidence="3">
    <name type="scientific">Hellea balneolensis</name>
    <dbReference type="NCBI Taxonomy" id="287478"/>
    <lineage>
        <taxon>Bacteria</taxon>
        <taxon>Pseudomonadati</taxon>
        <taxon>Pseudomonadota</taxon>
        <taxon>Alphaproteobacteria</taxon>
        <taxon>Maricaulales</taxon>
        <taxon>Robiginitomaculaceae</taxon>
        <taxon>Hellea</taxon>
    </lineage>
</organism>
<evidence type="ECO:0000256" key="1">
    <source>
        <dbReference type="SAM" id="Phobius"/>
    </source>
</evidence>
<keyword evidence="1" id="KW-0812">Transmembrane</keyword>
<dbReference type="PANTHER" id="PTHR39430:SF1">
    <property type="entry name" value="PROTEASE"/>
    <property type="match status" value="1"/>
</dbReference>
<feature type="transmembrane region" description="Helical" evidence="1">
    <location>
        <begin position="362"/>
        <end position="378"/>
    </location>
</feature>
<feature type="transmembrane region" description="Helical" evidence="1">
    <location>
        <begin position="110"/>
        <end position="130"/>
    </location>
</feature>
<feature type="transmembrane region" description="Helical" evidence="1">
    <location>
        <begin position="194"/>
        <end position="217"/>
    </location>
</feature>
<keyword evidence="1" id="KW-1133">Transmembrane helix</keyword>
<keyword evidence="3" id="KW-0482">Metalloprotease</keyword>
<dbReference type="InterPro" id="IPR003675">
    <property type="entry name" value="Rce1/LyrA-like_dom"/>
</dbReference>
<feature type="domain" description="CAAX prenyl protease 2/Lysostaphin resistance protein A-like" evidence="2">
    <location>
        <begin position="231"/>
        <end position="333"/>
    </location>
</feature>
<feature type="transmembrane region" description="Helical" evidence="1">
    <location>
        <begin position="78"/>
        <end position="98"/>
    </location>
</feature>
<keyword evidence="1" id="KW-0472">Membrane</keyword>
<keyword evidence="3" id="KW-0645">Protease</keyword>
<dbReference type="AlphaFoldDB" id="A0A7V5U0V2"/>
<feature type="transmembrane region" description="Helical" evidence="1">
    <location>
        <begin position="267"/>
        <end position="284"/>
    </location>
</feature>
<dbReference type="GO" id="GO:0004175">
    <property type="term" value="F:endopeptidase activity"/>
    <property type="evidence" value="ECO:0007669"/>
    <property type="project" value="UniProtKB-ARBA"/>
</dbReference>
<name>A0A7V5U0V2_9PROT</name>
<feature type="transmembrane region" description="Helical" evidence="1">
    <location>
        <begin position="296"/>
        <end position="316"/>
    </location>
</feature>
<dbReference type="Proteomes" id="UP000885806">
    <property type="component" value="Unassembled WGS sequence"/>
</dbReference>
<comment type="caution">
    <text evidence="3">The sequence shown here is derived from an EMBL/GenBank/DDBJ whole genome shotgun (WGS) entry which is preliminary data.</text>
</comment>
<feature type="transmembrane region" description="Helical" evidence="1">
    <location>
        <begin position="150"/>
        <end position="174"/>
    </location>
</feature>